<proteinExistence type="predicted"/>
<dbReference type="EMBL" id="HBUE01033934">
    <property type="protein sequence ID" value="CAG6458013.1"/>
    <property type="molecule type" value="Transcribed_RNA"/>
</dbReference>
<name>A0A8D8AKS6_CULPI</name>
<dbReference type="EMBL" id="HBUE01033939">
    <property type="protein sequence ID" value="CAG6458015.1"/>
    <property type="molecule type" value="Transcribed_RNA"/>
</dbReference>
<dbReference type="AlphaFoldDB" id="A0A8D8AKS6"/>
<organism evidence="1">
    <name type="scientific">Culex pipiens</name>
    <name type="common">House mosquito</name>
    <dbReference type="NCBI Taxonomy" id="7175"/>
    <lineage>
        <taxon>Eukaryota</taxon>
        <taxon>Metazoa</taxon>
        <taxon>Ecdysozoa</taxon>
        <taxon>Arthropoda</taxon>
        <taxon>Hexapoda</taxon>
        <taxon>Insecta</taxon>
        <taxon>Pterygota</taxon>
        <taxon>Neoptera</taxon>
        <taxon>Endopterygota</taxon>
        <taxon>Diptera</taxon>
        <taxon>Nematocera</taxon>
        <taxon>Culicoidea</taxon>
        <taxon>Culicidae</taxon>
        <taxon>Culicinae</taxon>
        <taxon>Culicini</taxon>
        <taxon>Culex</taxon>
        <taxon>Culex</taxon>
    </lineage>
</organism>
<accession>A0A8D8AKS6</accession>
<evidence type="ECO:0000313" key="1">
    <source>
        <dbReference type="EMBL" id="CAG6458015.1"/>
    </source>
</evidence>
<reference evidence="1" key="1">
    <citation type="submission" date="2021-05" db="EMBL/GenBank/DDBJ databases">
        <authorList>
            <person name="Alioto T."/>
            <person name="Alioto T."/>
            <person name="Gomez Garrido J."/>
        </authorList>
    </citation>
    <scope>NUCLEOTIDE SEQUENCE</scope>
</reference>
<sequence>MIISRGSLNFGVPRSTCTLNFSKIFRHCRMFFSSKFVWRSISVLCSPYKAQYKLLKTMPELHEVLCGYQYNCSLNISISKTTFIHSLSHTKLHNESATHVPHQSAVQCALQFLMAFEMKFSRALESALSWN</sequence>
<protein>
    <submittedName>
        <fullName evidence="1">(northern house mosquito) hypothetical protein</fullName>
    </submittedName>
</protein>